<dbReference type="InterPro" id="IPR036279">
    <property type="entry name" value="5-3_exonuclease_C_sf"/>
</dbReference>
<dbReference type="GO" id="GO:0008409">
    <property type="term" value="F:5'-3' exonuclease activity"/>
    <property type="evidence" value="ECO:0007669"/>
    <property type="project" value="InterPro"/>
</dbReference>
<dbReference type="SUPFAM" id="SSF88723">
    <property type="entry name" value="PIN domain-like"/>
    <property type="match status" value="1"/>
</dbReference>
<dbReference type="Gene3D" id="3.40.50.1010">
    <property type="entry name" value="5'-nuclease"/>
    <property type="match status" value="1"/>
</dbReference>
<feature type="domain" description="5'-3' exonuclease" evidence="4">
    <location>
        <begin position="7"/>
        <end position="268"/>
    </location>
</feature>
<dbReference type="CDD" id="cd09898">
    <property type="entry name" value="H3TH_53EXO"/>
    <property type="match status" value="1"/>
</dbReference>
<dbReference type="Pfam" id="PF01367">
    <property type="entry name" value="5_3_exonuc"/>
    <property type="match status" value="1"/>
</dbReference>
<dbReference type="PANTHER" id="PTHR42646:SF2">
    <property type="entry name" value="5'-3' EXONUCLEASE FAMILY PROTEIN"/>
    <property type="match status" value="1"/>
</dbReference>
<organism evidence="5">
    <name type="scientific">freshwater metagenome</name>
    <dbReference type="NCBI Taxonomy" id="449393"/>
    <lineage>
        <taxon>unclassified sequences</taxon>
        <taxon>metagenomes</taxon>
        <taxon>ecological metagenomes</taxon>
    </lineage>
</organism>
<protein>
    <submittedName>
        <fullName evidence="5">Unannotated protein</fullName>
    </submittedName>
</protein>
<dbReference type="InterPro" id="IPR020046">
    <property type="entry name" value="5-3_exonucl_a-hlix_arch_N"/>
</dbReference>
<accession>A0A6J6HZU5</accession>
<dbReference type="InterPro" id="IPR008918">
    <property type="entry name" value="HhH2"/>
</dbReference>
<reference evidence="5" key="1">
    <citation type="submission" date="2020-05" db="EMBL/GenBank/DDBJ databases">
        <authorList>
            <person name="Chiriac C."/>
            <person name="Salcher M."/>
            <person name="Ghai R."/>
            <person name="Kavagutti S V."/>
        </authorList>
    </citation>
    <scope>NUCLEOTIDE SEQUENCE</scope>
</reference>
<dbReference type="Pfam" id="PF02739">
    <property type="entry name" value="5_3_exonuc_N"/>
    <property type="match status" value="1"/>
</dbReference>
<dbReference type="GO" id="GO:0033567">
    <property type="term" value="P:DNA replication, Okazaki fragment processing"/>
    <property type="evidence" value="ECO:0007669"/>
    <property type="project" value="InterPro"/>
</dbReference>
<dbReference type="GO" id="GO:0003677">
    <property type="term" value="F:DNA binding"/>
    <property type="evidence" value="ECO:0007669"/>
    <property type="project" value="UniProtKB-KW"/>
</dbReference>
<dbReference type="InterPro" id="IPR038969">
    <property type="entry name" value="FEN"/>
</dbReference>
<keyword evidence="3" id="KW-0238">DNA-binding</keyword>
<evidence type="ECO:0000259" key="4">
    <source>
        <dbReference type="SMART" id="SM00475"/>
    </source>
</evidence>
<keyword evidence="1" id="KW-0540">Nuclease</keyword>
<name>A0A6J6HZU5_9ZZZZ</name>
<evidence type="ECO:0000256" key="1">
    <source>
        <dbReference type="ARBA" id="ARBA00022722"/>
    </source>
</evidence>
<dbReference type="AlphaFoldDB" id="A0A6J6HZU5"/>
<gene>
    <name evidence="5" type="ORF">UFOPK1906_00565</name>
    <name evidence="6" type="ORF">UFOPK3785_00781</name>
</gene>
<dbReference type="EMBL" id="CAEZVC010000023">
    <property type="protein sequence ID" value="CAB4618526.1"/>
    <property type="molecule type" value="Genomic_DNA"/>
</dbReference>
<sequence>MVNNDPMQVHLVDGTYELFRHHFALPSRVNDDGMEVAATRGVVMSMFNMLDEGATHVGVATDRTVDSFRNAMWDGYKSGEDLDPELGNQFPLLDEVLEAAGFTVFSMIEHEADDGMGSAAARAAADKSVDQVLICTPDKDLAQCVVGSRVVQFDRRKGQMFDHDGVIEKFGVPPESIPDYLALMGDASDGFPGLPGWGAKSASTVLGRYLHIEHIPADPENWDVQVRGAAKLAATLQEQMELAMLFRKIATVVTDAPTFTEVDELRWTGPEASFAEVAARIDSPRLVERAQKLAQKLAQTRN</sequence>
<dbReference type="EMBL" id="CAFBNJ010000032">
    <property type="protein sequence ID" value="CAB4950204.1"/>
    <property type="molecule type" value="Genomic_DNA"/>
</dbReference>
<evidence type="ECO:0000313" key="5">
    <source>
        <dbReference type="EMBL" id="CAB4618526.1"/>
    </source>
</evidence>
<dbReference type="SMART" id="SM00279">
    <property type="entry name" value="HhH2"/>
    <property type="match status" value="1"/>
</dbReference>
<dbReference type="SUPFAM" id="SSF47807">
    <property type="entry name" value="5' to 3' exonuclease, C-terminal subdomain"/>
    <property type="match status" value="1"/>
</dbReference>
<proteinExistence type="predicted"/>
<keyword evidence="2" id="KW-0378">Hydrolase</keyword>
<dbReference type="InterPro" id="IPR002421">
    <property type="entry name" value="5-3_exonuclease"/>
</dbReference>
<dbReference type="PANTHER" id="PTHR42646">
    <property type="entry name" value="FLAP ENDONUCLEASE XNI"/>
    <property type="match status" value="1"/>
</dbReference>
<dbReference type="CDD" id="cd09859">
    <property type="entry name" value="PIN_53EXO"/>
    <property type="match status" value="1"/>
</dbReference>
<evidence type="ECO:0000256" key="3">
    <source>
        <dbReference type="ARBA" id="ARBA00023125"/>
    </source>
</evidence>
<evidence type="ECO:0000256" key="2">
    <source>
        <dbReference type="ARBA" id="ARBA00022801"/>
    </source>
</evidence>
<dbReference type="Gene3D" id="1.10.150.20">
    <property type="entry name" value="5' to 3' exonuclease, C-terminal subdomain"/>
    <property type="match status" value="1"/>
</dbReference>
<dbReference type="GO" id="GO:0017108">
    <property type="term" value="F:5'-flap endonuclease activity"/>
    <property type="evidence" value="ECO:0007669"/>
    <property type="project" value="InterPro"/>
</dbReference>
<dbReference type="InterPro" id="IPR020045">
    <property type="entry name" value="DNA_polI_H3TH"/>
</dbReference>
<evidence type="ECO:0000313" key="6">
    <source>
        <dbReference type="EMBL" id="CAB4950204.1"/>
    </source>
</evidence>
<dbReference type="SMART" id="SM00475">
    <property type="entry name" value="53EXOc"/>
    <property type="match status" value="1"/>
</dbReference>
<dbReference type="InterPro" id="IPR029060">
    <property type="entry name" value="PIN-like_dom_sf"/>
</dbReference>